<dbReference type="EMBL" id="OZ034813">
    <property type="protein sequence ID" value="CAL1354218.1"/>
    <property type="molecule type" value="Genomic_DNA"/>
</dbReference>
<dbReference type="Pfam" id="PF13456">
    <property type="entry name" value="RVT_3"/>
    <property type="match status" value="1"/>
</dbReference>
<dbReference type="GO" id="GO:0004523">
    <property type="term" value="F:RNA-DNA hybrid ribonuclease activity"/>
    <property type="evidence" value="ECO:0007669"/>
    <property type="project" value="InterPro"/>
</dbReference>
<accession>A0AAV2CEB6</accession>
<dbReference type="AlphaFoldDB" id="A0AAV2CEB6"/>
<dbReference type="SUPFAM" id="SSF53098">
    <property type="entry name" value="Ribonuclease H-like"/>
    <property type="match status" value="1"/>
</dbReference>
<dbReference type="InterPro" id="IPR002156">
    <property type="entry name" value="RNaseH_domain"/>
</dbReference>
<name>A0AAV2CEB6_9ROSI</name>
<dbReference type="Proteomes" id="UP001497516">
    <property type="component" value="Chromosome 1"/>
</dbReference>
<keyword evidence="3" id="KW-1185">Reference proteome</keyword>
<sequence>MKGEGTGFGMVMRDENGAFLRAATRWEKDCWPPEIAEMKAVEFGLRQLEMSGHGRAIVEMDCRGVATALQKTNQTRLEGWLVIRDLQAEAQRLDTISWSFIKRAGNNSAHIMAHTPCNWKTQEIWESRPPIFLLYVLAKERKPKCLQN</sequence>
<organism evidence="2 3">
    <name type="scientific">Linum trigynum</name>
    <dbReference type="NCBI Taxonomy" id="586398"/>
    <lineage>
        <taxon>Eukaryota</taxon>
        <taxon>Viridiplantae</taxon>
        <taxon>Streptophyta</taxon>
        <taxon>Embryophyta</taxon>
        <taxon>Tracheophyta</taxon>
        <taxon>Spermatophyta</taxon>
        <taxon>Magnoliopsida</taxon>
        <taxon>eudicotyledons</taxon>
        <taxon>Gunneridae</taxon>
        <taxon>Pentapetalae</taxon>
        <taxon>rosids</taxon>
        <taxon>fabids</taxon>
        <taxon>Malpighiales</taxon>
        <taxon>Linaceae</taxon>
        <taxon>Linum</taxon>
    </lineage>
</organism>
<dbReference type="Gene3D" id="3.30.420.10">
    <property type="entry name" value="Ribonuclease H-like superfamily/Ribonuclease H"/>
    <property type="match status" value="1"/>
</dbReference>
<protein>
    <recommendedName>
        <fullName evidence="1">RNase H type-1 domain-containing protein</fullName>
    </recommendedName>
</protein>
<dbReference type="GO" id="GO:0003676">
    <property type="term" value="F:nucleic acid binding"/>
    <property type="evidence" value="ECO:0007669"/>
    <property type="project" value="InterPro"/>
</dbReference>
<evidence type="ECO:0000313" key="2">
    <source>
        <dbReference type="EMBL" id="CAL1354218.1"/>
    </source>
</evidence>
<dbReference type="InterPro" id="IPR036397">
    <property type="entry name" value="RNaseH_sf"/>
</dbReference>
<gene>
    <name evidence="2" type="ORF">LTRI10_LOCUS2052</name>
</gene>
<evidence type="ECO:0000259" key="1">
    <source>
        <dbReference type="Pfam" id="PF13456"/>
    </source>
</evidence>
<dbReference type="PANTHER" id="PTHR47074">
    <property type="entry name" value="BNAC02G40300D PROTEIN"/>
    <property type="match status" value="1"/>
</dbReference>
<dbReference type="InterPro" id="IPR012337">
    <property type="entry name" value="RNaseH-like_sf"/>
</dbReference>
<dbReference type="CDD" id="cd06222">
    <property type="entry name" value="RNase_H_like"/>
    <property type="match status" value="1"/>
</dbReference>
<feature type="domain" description="RNase H type-1" evidence="1">
    <location>
        <begin position="6"/>
        <end position="114"/>
    </location>
</feature>
<proteinExistence type="predicted"/>
<evidence type="ECO:0000313" key="3">
    <source>
        <dbReference type="Proteomes" id="UP001497516"/>
    </source>
</evidence>
<dbReference type="InterPro" id="IPR044730">
    <property type="entry name" value="RNase_H-like_dom_plant"/>
</dbReference>
<dbReference type="InterPro" id="IPR052929">
    <property type="entry name" value="RNase_H-like_EbsB-rel"/>
</dbReference>
<reference evidence="2 3" key="1">
    <citation type="submission" date="2024-04" db="EMBL/GenBank/DDBJ databases">
        <authorList>
            <person name="Fracassetti M."/>
        </authorList>
    </citation>
    <scope>NUCLEOTIDE SEQUENCE [LARGE SCALE GENOMIC DNA]</scope>
</reference>
<dbReference type="PANTHER" id="PTHR47074:SF11">
    <property type="entry name" value="REVERSE TRANSCRIPTASE-LIKE PROTEIN"/>
    <property type="match status" value="1"/>
</dbReference>